<evidence type="ECO:0000313" key="2">
    <source>
        <dbReference type="EMBL" id="MDR7134057.1"/>
    </source>
</evidence>
<feature type="transmembrane region" description="Helical" evidence="1">
    <location>
        <begin position="141"/>
        <end position="163"/>
    </location>
</feature>
<accession>A0ABU1W9B7</accession>
<evidence type="ECO:0000313" key="3">
    <source>
        <dbReference type="Proteomes" id="UP001251524"/>
    </source>
</evidence>
<feature type="transmembrane region" description="Helical" evidence="1">
    <location>
        <begin position="61"/>
        <end position="78"/>
    </location>
</feature>
<feature type="transmembrane region" description="Helical" evidence="1">
    <location>
        <begin position="98"/>
        <end position="121"/>
    </location>
</feature>
<keyword evidence="1" id="KW-1133">Transmembrane helix</keyword>
<evidence type="ECO:0000256" key="1">
    <source>
        <dbReference type="SAM" id="Phobius"/>
    </source>
</evidence>
<sequence length="174" mass="19627">MRKVNYSEPFSFNKLFVSYLILCVSLWALFPTQPDLAAVLGDWREYIPMAKMLAYPGQAPYTDSYLAVCWLLMIPWLISTKLRYRKYSMAPNVPSHILFLYFMFVVGIAAALFYMCFIAEADASPSSWRESLLSAATSSRLMGAAIIGAIMAFNFLLTTLVLVKAPQDFLSLSE</sequence>
<name>A0ABU1W9B7_9GAMM</name>
<organism evidence="2 3">
    <name type="scientific">Lysobacter niastensis</name>
    <dbReference type="NCBI Taxonomy" id="380629"/>
    <lineage>
        <taxon>Bacteria</taxon>
        <taxon>Pseudomonadati</taxon>
        <taxon>Pseudomonadota</taxon>
        <taxon>Gammaproteobacteria</taxon>
        <taxon>Lysobacterales</taxon>
        <taxon>Lysobacteraceae</taxon>
        <taxon>Lysobacter</taxon>
    </lineage>
</organism>
<proteinExistence type="predicted"/>
<protein>
    <submittedName>
        <fullName evidence="2">Uncharacterized protein</fullName>
    </submittedName>
</protein>
<keyword evidence="1" id="KW-0812">Transmembrane</keyword>
<keyword evidence="1" id="KW-0472">Membrane</keyword>
<dbReference type="EMBL" id="JAVDVY010000001">
    <property type="protein sequence ID" value="MDR7134057.1"/>
    <property type="molecule type" value="Genomic_DNA"/>
</dbReference>
<keyword evidence="3" id="KW-1185">Reference proteome</keyword>
<dbReference type="Proteomes" id="UP001251524">
    <property type="component" value="Unassembled WGS sequence"/>
</dbReference>
<dbReference type="RefSeq" id="WP_310059698.1">
    <property type="nucleotide sequence ID" value="NZ_JAVDVY010000001.1"/>
</dbReference>
<comment type="caution">
    <text evidence="2">The sequence shown here is derived from an EMBL/GenBank/DDBJ whole genome shotgun (WGS) entry which is preliminary data.</text>
</comment>
<gene>
    <name evidence="2" type="ORF">J2X06_001241</name>
</gene>
<reference evidence="2 3" key="1">
    <citation type="submission" date="2023-07" db="EMBL/GenBank/DDBJ databases">
        <title>Sorghum-associated microbial communities from plants grown in Nebraska, USA.</title>
        <authorList>
            <person name="Schachtman D."/>
        </authorList>
    </citation>
    <scope>NUCLEOTIDE SEQUENCE [LARGE SCALE GENOMIC DNA]</scope>
    <source>
        <strain evidence="2 3">BE198</strain>
    </source>
</reference>